<protein>
    <recommendedName>
        <fullName evidence="3">Proteasome assembly chaperone 1</fullName>
    </recommendedName>
</protein>
<keyword evidence="2" id="KW-1185">Reference proteome</keyword>
<proteinExistence type="predicted"/>
<reference evidence="1" key="1">
    <citation type="submission" date="2023-05" db="EMBL/GenBank/DDBJ databases">
        <title>Nepenthes gracilis genome sequencing.</title>
        <authorList>
            <person name="Fukushima K."/>
        </authorList>
    </citation>
    <scope>NUCLEOTIDE SEQUENCE</scope>
    <source>
        <strain evidence="1">SING2019-196</strain>
    </source>
</reference>
<comment type="caution">
    <text evidence="1">The sequence shown here is derived from an EMBL/GenBank/DDBJ whole genome shotgun (WGS) entry which is preliminary data.</text>
</comment>
<name>A0AAD3TDH6_NEPGR</name>
<accession>A0AAD3TDH6</accession>
<dbReference type="Proteomes" id="UP001279734">
    <property type="component" value="Unassembled WGS sequence"/>
</dbReference>
<dbReference type="EMBL" id="BSYO01000033">
    <property type="protein sequence ID" value="GMH27550.1"/>
    <property type="molecule type" value="Genomic_DNA"/>
</dbReference>
<dbReference type="PANTHER" id="PTHR37227:SF2">
    <property type="entry name" value="OS01G0219000 PROTEIN"/>
    <property type="match status" value="1"/>
</dbReference>
<evidence type="ECO:0000313" key="1">
    <source>
        <dbReference type="EMBL" id="GMH27550.1"/>
    </source>
</evidence>
<sequence>MEDVLTEIPPPSRFFQEDLNNFIPPPPSLPTPFLLFSDPYATKILHPSILIIAISPSSLQIFHRVSAKTLIGTLVLPEIPFSGNSIKASLKDKSCNIYSLNDSEKLVCIISVQCSVPAERSHVVSKLLLGGQIFPERVLILDSIQSQNFRSKLSWDETLAYKLETSSERKEFNSGHGGSSLLKDVDYFPSGSVVDGLAAALLARCQILNIKGTLHLSWPKFGTSVILLLRSLLLNDVLAGLEFGSNGDYEDQHFNSGWKDPLVDAELYT</sequence>
<dbReference type="AlphaFoldDB" id="A0AAD3TDH6"/>
<gene>
    <name evidence="1" type="ORF">Nepgr_029393</name>
</gene>
<evidence type="ECO:0008006" key="3">
    <source>
        <dbReference type="Google" id="ProtNLM"/>
    </source>
</evidence>
<organism evidence="1 2">
    <name type="scientific">Nepenthes gracilis</name>
    <name type="common">Slender pitcher plant</name>
    <dbReference type="NCBI Taxonomy" id="150966"/>
    <lineage>
        <taxon>Eukaryota</taxon>
        <taxon>Viridiplantae</taxon>
        <taxon>Streptophyta</taxon>
        <taxon>Embryophyta</taxon>
        <taxon>Tracheophyta</taxon>
        <taxon>Spermatophyta</taxon>
        <taxon>Magnoliopsida</taxon>
        <taxon>eudicotyledons</taxon>
        <taxon>Gunneridae</taxon>
        <taxon>Pentapetalae</taxon>
        <taxon>Caryophyllales</taxon>
        <taxon>Nepenthaceae</taxon>
        <taxon>Nepenthes</taxon>
    </lineage>
</organism>
<evidence type="ECO:0000313" key="2">
    <source>
        <dbReference type="Proteomes" id="UP001279734"/>
    </source>
</evidence>
<dbReference type="PANTHER" id="PTHR37227">
    <property type="entry name" value="OS01G0219000 PROTEIN"/>
    <property type="match status" value="1"/>
</dbReference>